<dbReference type="PANTHER" id="PTHR46233:SF3">
    <property type="entry name" value="HYDROXYACYLGLUTATHIONE HYDROLASE GLOC"/>
    <property type="match status" value="1"/>
</dbReference>
<dbReference type="EMBL" id="AUWU02000003">
    <property type="protein sequence ID" value="KAH0575492.1"/>
    <property type="molecule type" value="Genomic_DNA"/>
</dbReference>
<dbReference type="RefSeq" id="XP_067766265.1">
    <property type="nucleotide sequence ID" value="XM_067906997.1"/>
</dbReference>
<dbReference type="SUPFAM" id="SSF56281">
    <property type="entry name" value="Metallo-hydrolase/oxidoreductase"/>
    <property type="match status" value="1"/>
</dbReference>
<dbReference type="Gene3D" id="3.60.15.10">
    <property type="entry name" value="Ribonuclease Z/Hydroxyacylglutathione hydrolase-like"/>
    <property type="match status" value="1"/>
</dbReference>
<gene>
    <name evidence="6" type="ORF">SS50377_23125</name>
</gene>
<evidence type="ECO:0000256" key="4">
    <source>
        <dbReference type="ARBA" id="ARBA00022833"/>
    </source>
</evidence>
<dbReference type="GO" id="GO:0046872">
    <property type="term" value="F:metal ion binding"/>
    <property type="evidence" value="ECO:0007669"/>
    <property type="project" value="UniProtKB-KW"/>
</dbReference>
<reference evidence="6 7" key="1">
    <citation type="journal article" date="2014" name="PLoS Genet.">
        <title>The Genome of Spironucleus salmonicida Highlights a Fish Pathogen Adapted to Fluctuating Environments.</title>
        <authorList>
            <person name="Xu F."/>
            <person name="Jerlstrom-Hultqvist J."/>
            <person name="Einarsson E."/>
            <person name="Astvaldsson A."/>
            <person name="Svard S.G."/>
            <person name="Andersson J.O."/>
        </authorList>
    </citation>
    <scope>NUCLEOTIDE SEQUENCE [LARGE SCALE GENOMIC DNA]</scope>
    <source>
        <strain evidence="6 7">ATCC 50377</strain>
    </source>
</reference>
<dbReference type="PANTHER" id="PTHR46233">
    <property type="entry name" value="HYDROXYACYLGLUTATHIONE HYDROLASE GLOC"/>
    <property type="match status" value="1"/>
</dbReference>
<evidence type="ECO:0000313" key="6">
    <source>
        <dbReference type="EMBL" id="KAH0575492.1"/>
    </source>
</evidence>
<protein>
    <submittedName>
        <fullName evidence="6">Hydroxyacylglutathione hydrolase</fullName>
    </submittedName>
</protein>
<comment type="caution">
    <text evidence="6">The sequence shown here is derived from an EMBL/GenBank/DDBJ whole genome shotgun (WGS) entry which is preliminary data.</text>
</comment>
<evidence type="ECO:0000313" key="7">
    <source>
        <dbReference type="Proteomes" id="UP000018208"/>
    </source>
</evidence>
<dbReference type="GO" id="GO:0016787">
    <property type="term" value="F:hydrolase activity"/>
    <property type="evidence" value="ECO:0007669"/>
    <property type="project" value="UniProtKB-KW"/>
</dbReference>
<dbReference type="KEGG" id="ssao:94297148"/>
<dbReference type="Proteomes" id="UP000018208">
    <property type="component" value="Unassembled WGS sequence"/>
</dbReference>
<evidence type="ECO:0000259" key="5">
    <source>
        <dbReference type="SMART" id="SM00849"/>
    </source>
</evidence>
<dbReference type="InterPro" id="IPR051453">
    <property type="entry name" value="MBL_Glyoxalase_II"/>
</dbReference>
<keyword evidence="4" id="KW-0862">Zinc</keyword>
<dbReference type="SMART" id="SM00849">
    <property type="entry name" value="Lactamase_B"/>
    <property type="match status" value="1"/>
</dbReference>
<evidence type="ECO:0000256" key="2">
    <source>
        <dbReference type="ARBA" id="ARBA00022723"/>
    </source>
</evidence>
<evidence type="ECO:0000256" key="1">
    <source>
        <dbReference type="ARBA" id="ARBA00001947"/>
    </source>
</evidence>
<name>A0A9P8RZZ3_9EUKA</name>
<evidence type="ECO:0000256" key="3">
    <source>
        <dbReference type="ARBA" id="ARBA00022801"/>
    </source>
</evidence>
<dbReference type="InterPro" id="IPR001279">
    <property type="entry name" value="Metallo-B-lactamas"/>
</dbReference>
<organism evidence="6 7">
    <name type="scientific">Spironucleus salmonicida</name>
    <dbReference type="NCBI Taxonomy" id="348837"/>
    <lineage>
        <taxon>Eukaryota</taxon>
        <taxon>Metamonada</taxon>
        <taxon>Diplomonadida</taxon>
        <taxon>Hexamitidae</taxon>
        <taxon>Hexamitinae</taxon>
        <taxon>Spironucleus</taxon>
    </lineage>
</organism>
<proteinExistence type="predicted"/>
<dbReference type="OrthoDB" id="515692at2759"/>
<keyword evidence="7" id="KW-1185">Reference proteome</keyword>
<feature type="domain" description="Metallo-beta-lactamase" evidence="5">
    <location>
        <begin position="20"/>
        <end position="202"/>
    </location>
</feature>
<dbReference type="AlphaFoldDB" id="A0A9P8RZZ3"/>
<keyword evidence="2" id="KW-0479">Metal-binding</keyword>
<dbReference type="CDD" id="cd06262">
    <property type="entry name" value="metallo-hydrolase-like_MBL-fold"/>
    <property type="match status" value="1"/>
</dbReference>
<keyword evidence="3 6" id="KW-0378">Hydrolase</keyword>
<comment type="cofactor">
    <cofactor evidence="1">
        <name>Zn(2+)</name>
        <dbReference type="ChEBI" id="CHEBI:29105"/>
    </cofactor>
</comment>
<sequence length="219" mass="24112">MLALLISMLEAKAFPSGQLGANTVVFYDKDTKDTMIMDSGAENKQLLKYLKDNNLKVKYITTTHAHFDHVFGTGYLQALYPEIPVTCYKLDVQNWQANAIFAPMFGVSMPSNFPRQPTETFDDGAIFTLGSHEIKFIYTPGHTIGGVCFYCAEEKLAVTGDTLFNGGVGRTDFPTGNPSELKKSIDRIGNEFGSDWIFYPGHGEAGTIGSAVKQAKRMV</sequence>
<dbReference type="InterPro" id="IPR036866">
    <property type="entry name" value="RibonucZ/Hydroxyglut_hydro"/>
</dbReference>
<dbReference type="Pfam" id="PF00753">
    <property type="entry name" value="Lactamase_B"/>
    <property type="match status" value="1"/>
</dbReference>
<accession>A0A9P8RZZ3</accession>
<dbReference type="GeneID" id="94297148"/>